<dbReference type="InterPro" id="IPR020458">
    <property type="entry name" value="Znf_DskA_TraR_CS"/>
</dbReference>
<dbReference type="PROSITE" id="PS01102">
    <property type="entry name" value="ZF_DKSA_1"/>
    <property type="match status" value="1"/>
</dbReference>
<reference evidence="6" key="1">
    <citation type="journal article" date="2020" name="mSystems">
        <title>Genome- and Community-Level Interaction Insights into Carbon Utilization and Element Cycling Functions of Hydrothermarchaeota in Hydrothermal Sediment.</title>
        <authorList>
            <person name="Zhou Z."/>
            <person name="Liu Y."/>
            <person name="Xu W."/>
            <person name="Pan J."/>
            <person name="Luo Z.H."/>
            <person name="Li M."/>
        </authorList>
    </citation>
    <scope>NUCLEOTIDE SEQUENCE [LARGE SCALE GENOMIC DNA]</scope>
    <source>
        <strain evidence="6">HyVt-102</strain>
    </source>
</reference>
<evidence type="ECO:0000259" key="5">
    <source>
        <dbReference type="Pfam" id="PF01258"/>
    </source>
</evidence>
<dbReference type="GO" id="GO:0008270">
    <property type="term" value="F:zinc ion binding"/>
    <property type="evidence" value="ECO:0007669"/>
    <property type="project" value="UniProtKB-KW"/>
</dbReference>
<proteinExistence type="predicted"/>
<feature type="zinc finger region" description="dksA C4-type" evidence="4">
    <location>
        <begin position="91"/>
        <end position="115"/>
    </location>
</feature>
<dbReference type="EMBL" id="DQWE01000120">
    <property type="protein sequence ID" value="HDI82680.1"/>
    <property type="molecule type" value="Genomic_DNA"/>
</dbReference>
<name>A0A7C0Z988_UNCW3</name>
<dbReference type="PANTHER" id="PTHR33823">
    <property type="entry name" value="RNA POLYMERASE-BINDING TRANSCRIPTION FACTOR DKSA-RELATED"/>
    <property type="match status" value="1"/>
</dbReference>
<keyword evidence="2" id="KW-0863">Zinc-finger</keyword>
<gene>
    <name evidence="6" type="ORF">ENF18_02670</name>
</gene>
<sequence length="122" mass="13928">MKITDLRHFEKLLREKRKSIVEKIKLLDETFGESSSNGGVEENSHPYHMAELGTDESSKESLSIVLDNLVETLREIDLALTRINEGTYGICENCGKKISRERLEAIPYARYCKECSEQMEAS</sequence>
<accession>A0A7C0Z988</accession>
<evidence type="ECO:0000256" key="2">
    <source>
        <dbReference type="ARBA" id="ARBA00022771"/>
    </source>
</evidence>
<keyword evidence="3" id="KW-0862">Zinc</keyword>
<evidence type="ECO:0000256" key="1">
    <source>
        <dbReference type="ARBA" id="ARBA00022723"/>
    </source>
</evidence>
<dbReference type="PROSITE" id="PS51128">
    <property type="entry name" value="ZF_DKSA_2"/>
    <property type="match status" value="1"/>
</dbReference>
<dbReference type="InterPro" id="IPR037187">
    <property type="entry name" value="DnaK_N"/>
</dbReference>
<organism evidence="6">
    <name type="scientific">candidate division WOR-3 bacterium</name>
    <dbReference type="NCBI Taxonomy" id="2052148"/>
    <lineage>
        <taxon>Bacteria</taxon>
        <taxon>Bacteria division WOR-3</taxon>
    </lineage>
</organism>
<dbReference type="SUPFAM" id="SSF57716">
    <property type="entry name" value="Glucocorticoid receptor-like (DNA-binding domain)"/>
    <property type="match status" value="1"/>
</dbReference>
<evidence type="ECO:0000256" key="3">
    <source>
        <dbReference type="ARBA" id="ARBA00022833"/>
    </source>
</evidence>
<dbReference type="InterPro" id="IPR000962">
    <property type="entry name" value="Znf_DskA_TraR"/>
</dbReference>
<dbReference type="AlphaFoldDB" id="A0A7C0Z988"/>
<dbReference type="SUPFAM" id="SSF109635">
    <property type="entry name" value="DnaK suppressor protein DksA, alpha-hairpin domain"/>
    <property type="match status" value="1"/>
</dbReference>
<dbReference type="PANTHER" id="PTHR33823:SF4">
    <property type="entry name" value="GENERAL STRESS PROTEIN 16O"/>
    <property type="match status" value="1"/>
</dbReference>
<feature type="domain" description="Zinc finger DksA/TraR C4-type" evidence="5">
    <location>
        <begin position="86"/>
        <end position="116"/>
    </location>
</feature>
<protein>
    <submittedName>
        <fullName evidence="6">Molecular chaperone DnaK suppressor DksA</fullName>
    </submittedName>
</protein>
<dbReference type="Proteomes" id="UP000885847">
    <property type="component" value="Unassembled WGS sequence"/>
</dbReference>
<evidence type="ECO:0000256" key="4">
    <source>
        <dbReference type="PROSITE-ProRule" id="PRU00510"/>
    </source>
</evidence>
<keyword evidence="1" id="KW-0479">Metal-binding</keyword>
<dbReference type="Gene3D" id="1.20.120.910">
    <property type="entry name" value="DksA, coiled-coil domain"/>
    <property type="match status" value="1"/>
</dbReference>
<comment type="caution">
    <text evidence="6">The sequence shown here is derived from an EMBL/GenBank/DDBJ whole genome shotgun (WGS) entry which is preliminary data.</text>
</comment>
<dbReference type="Pfam" id="PF01258">
    <property type="entry name" value="zf-dskA_traR"/>
    <property type="match status" value="1"/>
</dbReference>
<evidence type="ECO:0000313" key="6">
    <source>
        <dbReference type="EMBL" id="HDI82680.1"/>
    </source>
</evidence>